<dbReference type="SFLD" id="SFLDS00003">
    <property type="entry name" value="Haloacid_Dehalogenase"/>
    <property type="match status" value="1"/>
</dbReference>
<dbReference type="InterPro" id="IPR052791">
    <property type="entry name" value="SSM1_domain"/>
</dbReference>
<proteinExistence type="predicted"/>
<dbReference type="AlphaFoldDB" id="A0A0C3PTA3"/>
<dbReference type="GO" id="GO:0008252">
    <property type="term" value="F:nucleotidase activity"/>
    <property type="evidence" value="ECO:0007669"/>
    <property type="project" value="TreeGrafter"/>
</dbReference>
<name>A0A0C3PTA3_PHLG1</name>
<dbReference type="InterPro" id="IPR006439">
    <property type="entry name" value="HAD-SF_hydro_IA"/>
</dbReference>
<dbReference type="PANTHER" id="PTHR47438:SF1">
    <property type="entry name" value="PHOSPHATE METABOLISM PROTEIN 8-RELATED"/>
    <property type="match status" value="1"/>
</dbReference>
<dbReference type="PANTHER" id="PTHR47438">
    <property type="entry name" value="PHOSPHATE METABOLISM PROTEIN 8-RELATED"/>
    <property type="match status" value="1"/>
</dbReference>
<dbReference type="GO" id="GO:0006206">
    <property type="term" value="P:pyrimidine nucleobase metabolic process"/>
    <property type="evidence" value="ECO:0007669"/>
    <property type="project" value="TreeGrafter"/>
</dbReference>
<dbReference type="Gene3D" id="3.40.50.1000">
    <property type="entry name" value="HAD superfamily/HAD-like"/>
    <property type="match status" value="1"/>
</dbReference>
<dbReference type="STRING" id="745531.A0A0C3PTA3"/>
<dbReference type="OrthoDB" id="1065058at2759"/>
<dbReference type="GO" id="GO:0009166">
    <property type="term" value="P:nucleotide catabolic process"/>
    <property type="evidence" value="ECO:0007669"/>
    <property type="project" value="TreeGrafter"/>
</dbReference>
<dbReference type="NCBIfam" id="TIGR01509">
    <property type="entry name" value="HAD-SF-IA-v3"/>
    <property type="match status" value="1"/>
</dbReference>
<evidence type="ECO:0000313" key="2">
    <source>
        <dbReference type="Proteomes" id="UP000053257"/>
    </source>
</evidence>
<dbReference type="Pfam" id="PF00702">
    <property type="entry name" value="Hydrolase"/>
    <property type="match status" value="1"/>
</dbReference>
<dbReference type="Gene3D" id="1.10.150.450">
    <property type="match status" value="1"/>
</dbReference>
<dbReference type="SUPFAM" id="SSF56784">
    <property type="entry name" value="HAD-like"/>
    <property type="match status" value="1"/>
</dbReference>
<evidence type="ECO:0008006" key="3">
    <source>
        <dbReference type="Google" id="ProtNLM"/>
    </source>
</evidence>
<keyword evidence="2" id="KW-1185">Reference proteome</keyword>
<protein>
    <recommendedName>
        <fullName evidence="3">Pyrimidine 5-nucleotidase</fullName>
    </recommendedName>
</protein>
<dbReference type="EMBL" id="KN840452">
    <property type="protein sequence ID" value="KIP10728.1"/>
    <property type="molecule type" value="Genomic_DNA"/>
</dbReference>
<reference evidence="1 2" key="1">
    <citation type="journal article" date="2014" name="PLoS Genet.">
        <title>Analysis of the Phlebiopsis gigantea genome, transcriptome and secretome provides insight into its pioneer colonization strategies of wood.</title>
        <authorList>
            <person name="Hori C."/>
            <person name="Ishida T."/>
            <person name="Igarashi K."/>
            <person name="Samejima M."/>
            <person name="Suzuki H."/>
            <person name="Master E."/>
            <person name="Ferreira P."/>
            <person name="Ruiz-Duenas F.J."/>
            <person name="Held B."/>
            <person name="Canessa P."/>
            <person name="Larrondo L.F."/>
            <person name="Schmoll M."/>
            <person name="Druzhinina I.S."/>
            <person name="Kubicek C.P."/>
            <person name="Gaskell J.A."/>
            <person name="Kersten P."/>
            <person name="St John F."/>
            <person name="Glasner J."/>
            <person name="Sabat G."/>
            <person name="Splinter BonDurant S."/>
            <person name="Syed K."/>
            <person name="Yadav J."/>
            <person name="Mgbeahuruike A.C."/>
            <person name="Kovalchuk A."/>
            <person name="Asiegbu F.O."/>
            <person name="Lackner G."/>
            <person name="Hoffmeister D."/>
            <person name="Rencoret J."/>
            <person name="Gutierrez A."/>
            <person name="Sun H."/>
            <person name="Lindquist E."/>
            <person name="Barry K."/>
            <person name="Riley R."/>
            <person name="Grigoriev I.V."/>
            <person name="Henrissat B."/>
            <person name="Kues U."/>
            <person name="Berka R.M."/>
            <person name="Martinez A.T."/>
            <person name="Covert S.F."/>
            <person name="Blanchette R.A."/>
            <person name="Cullen D."/>
        </authorList>
    </citation>
    <scope>NUCLEOTIDE SEQUENCE [LARGE SCALE GENOMIC DNA]</scope>
    <source>
        <strain evidence="1 2">11061_1 CR5-6</strain>
    </source>
</reference>
<evidence type="ECO:0000313" key="1">
    <source>
        <dbReference type="EMBL" id="KIP10728.1"/>
    </source>
</evidence>
<dbReference type="SFLD" id="SFLDG01129">
    <property type="entry name" value="C1.5:_HAD__Beta-PGM__Phosphata"/>
    <property type="match status" value="1"/>
</dbReference>
<organism evidence="1 2">
    <name type="scientific">Phlebiopsis gigantea (strain 11061_1 CR5-6)</name>
    <name type="common">White-rot fungus</name>
    <name type="synonym">Peniophora gigantea</name>
    <dbReference type="NCBI Taxonomy" id="745531"/>
    <lineage>
        <taxon>Eukaryota</taxon>
        <taxon>Fungi</taxon>
        <taxon>Dikarya</taxon>
        <taxon>Basidiomycota</taxon>
        <taxon>Agaricomycotina</taxon>
        <taxon>Agaricomycetes</taxon>
        <taxon>Polyporales</taxon>
        <taxon>Phanerochaetaceae</taxon>
        <taxon>Phlebiopsis</taxon>
    </lineage>
</organism>
<gene>
    <name evidence="1" type="ORF">PHLGIDRAFT_22164</name>
</gene>
<dbReference type="NCBIfam" id="TIGR01993">
    <property type="entry name" value="Pyr-5-nucltdase"/>
    <property type="match status" value="1"/>
</dbReference>
<dbReference type="InterPro" id="IPR036412">
    <property type="entry name" value="HAD-like_sf"/>
</dbReference>
<dbReference type="InterPro" id="IPR010237">
    <property type="entry name" value="Pyr-5-nucltdase"/>
</dbReference>
<dbReference type="HOGENOM" id="CLU_059493_0_0_1"/>
<accession>A0A0C3PTA3</accession>
<dbReference type="Proteomes" id="UP000053257">
    <property type="component" value="Unassembled WGS sequence"/>
</dbReference>
<sequence length="250" mass="28235">MTVELAQESIVDDRPVIFLDIDNTLYSASSQISQAMGKRIHAYFVSLGLEEERASELHHKYYTEYGLALRGLVRHHEIDPLDFDKKCDGSLPLEDMIKPDPILRKLLQDIDRSKARVWGLTNAYKSHASRVLSILGVDDLIEGVIYCDYSDPNFSCKPEPDFYHSAMRKAGITDPKKCYFIDDSRNNVAAAQRLGWGRCVHFCEQGLETVEGGKPKRIGADGKEALQDAVVIGRLVELRTVWSELFVKDS</sequence>
<dbReference type="InterPro" id="IPR023214">
    <property type="entry name" value="HAD_sf"/>
</dbReference>
<dbReference type="SFLD" id="SFLDG01132">
    <property type="entry name" value="C1.5.3:_5'-Nucleotidase_Like"/>
    <property type="match status" value="1"/>
</dbReference>